<reference evidence="2 3" key="1">
    <citation type="journal article" date="2019" name="Sci. Rep.">
        <title>Comparative genomics of chytrid fungi reveal insights into the obligate biotrophic and pathogenic lifestyle of Synchytrium endobioticum.</title>
        <authorList>
            <person name="van de Vossenberg B.T.L.H."/>
            <person name="Warris S."/>
            <person name="Nguyen H.D.T."/>
            <person name="van Gent-Pelzer M.P.E."/>
            <person name="Joly D.L."/>
            <person name="van de Geest H.C."/>
            <person name="Bonants P.J.M."/>
            <person name="Smith D.S."/>
            <person name="Levesque C.A."/>
            <person name="van der Lee T.A.J."/>
        </authorList>
    </citation>
    <scope>NUCLEOTIDE SEQUENCE [LARGE SCALE GENOMIC DNA]</scope>
    <source>
        <strain evidence="2 3">CBS 675.73</strain>
    </source>
</reference>
<proteinExistence type="predicted"/>
<organism evidence="2 3">
    <name type="scientific">Chytriomyces confervae</name>
    <dbReference type="NCBI Taxonomy" id="246404"/>
    <lineage>
        <taxon>Eukaryota</taxon>
        <taxon>Fungi</taxon>
        <taxon>Fungi incertae sedis</taxon>
        <taxon>Chytridiomycota</taxon>
        <taxon>Chytridiomycota incertae sedis</taxon>
        <taxon>Chytridiomycetes</taxon>
        <taxon>Chytridiales</taxon>
        <taxon>Chytriomycetaceae</taxon>
        <taxon>Chytriomyces</taxon>
    </lineage>
</organism>
<evidence type="ECO:0000313" key="2">
    <source>
        <dbReference type="EMBL" id="TPX39502.1"/>
    </source>
</evidence>
<dbReference type="Proteomes" id="UP000320333">
    <property type="component" value="Unassembled WGS sequence"/>
</dbReference>
<dbReference type="GO" id="GO:1905515">
    <property type="term" value="P:non-motile cilium assembly"/>
    <property type="evidence" value="ECO:0007669"/>
    <property type="project" value="TreeGrafter"/>
</dbReference>
<dbReference type="OrthoDB" id="2162143at2759"/>
<feature type="domain" description="C2" evidence="1">
    <location>
        <begin position="385"/>
        <end position="540"/>
    </location>
</feature>
<dbReference type="Pfam" id="PF15625">
    <property type="entry name" value="CC2D2AN-C2"/>
    <property type="match status" value="2"/>
</dbReference>
<name>A0A507CIK4_9FUNG</name>
<protein>
    <recommendedName>
        <fullName evidence="1">C2 domain-containing protein</fullName>
    </recommendedName>
</protein>
<sequence>DEQARRREVETTNVYIRVYYNDKEITRTVPQPIDMERFTVAFKGIETCAVEETETDTVRQEDANVFGVRVREIPQSIKIEFYETGIFGNQFIGEVFVPIPDAGNTKYTTSLAMRFTHKWIEGSIKVNVAWGVNDEGKSLGPPLKQLSFTPILKALLHIYINIDLHSFQDTSYREMSRYTDPLSVTGPSGLLNLRKLMDWIMDVKLDPNDPRNVDVLRLKKLVQMGGHEGLSFHEYWSERKYFRLDVPRKMKELAQGVGLDANLDSKRLTLMKKRFRKEVIVKGPIPFDDKDITDDLYEKVANPLEDDVIALALWKPKSAQDTKSIHDTNTNLGFLKRIRMHQLIQRARQGRAPRVQDFVREERVVEVEATESFLLSFFLPKRPLKPNRISRFARVTSQPEDGCKISVKVLQGFNVPVRKVDHMKMTDEQLPTVRSYVEVSFQGRKARTSVFEGSNPHWNETLSLDVKPPNNDFKPESILDSEVGMERIYFQLFDELLVDIIEDDRDREYEIHQRRERNWIGTFSMPFTALYEQTRVHGQFHVQVPSVLLGYEKNLASGTMENAMFLSLEATNETMIDLFITLEPPLTQPAPLKLK</sequence>
<dbReference type="GO" id="GO:1904491">
    <property type="term" value="P:protein localization to ciliary transition zone"/>
    <property type="evidence" value="ECO:0007669"/>
    <property type="project" value="TreeGrafter"/>
</dbReference>
<accession>A0A507CIK4</accession>
<dbReference type="AlphaFoldDB" id="A0A507CIK4"/>
<dbReference type="Gene3D" id="2.60.40.150">
    <property type="entry name" value="C2 domain"/>
    <property type="match status" value="1"/>
</dbReference>
<evidence type="ECO:0000313" key="3">
    <source>
        <dbReference type="Proteomes" id="UP000320333"/>
    </source>
</evidence>
<dbReference type="SMART" id="SM00239">
    <property type="entry name" value="C2"/>
    <property type="match status" value="1"/>
</dbReference>
<dbReference type="PANTHER" id="PTHR20837:SF0">
    <property type="entry name" value="COILED-COIL AND C2 DOMAIN-CONTAINING PROTEIN 2A"/>
    <property type="match status" value="1"/>
</dbReference>
<keyword evidence="3" id="KW-1185">Reference proteome</keyword>
<dbReference type="SUPFAM" id="SSF49562">
    <property type="entry name" value="C2 domain (Calcium/lipid-binding domain, CaLB)"/>
    <property type="match status" value="1"/>
</dbReference>
<dbReference type="InterPro" id="IPR028928">
    <property type="entry name" value="CC2D2AN-C2"/>
</dbReference>
<gene>
    <name evidence="2" type="ORF">CcCBS67573_g10665</name>
</gene>
<evidence type="ECO:0000259" key="1">
    <source>
        <dbReference type="PROSITE" id="PS50004"/>
    </source>
</evidence>
<feature type="non-terminal residue" evidence="2">
    <location>
        <position position="595"/>
    </location>
</feature>
<dbReference type="Pfam" id="PF00168">
    <property type="entry name" value="C2"/>
    <property type="match status" value="1"/>
</dbReference>
<dbReference type="GO" id="GO:0035869">
    <property type="term" value="C:ciliary transition zone"/>
    <property type="evidence" value="ECO:0007669"/>
    <property type="project" value="TreeGrafter"/>
</dbReference>
<dbReference type="PROSITE" id="PS50004">
    <property type="entry name" value="C2"/>
    <property type="match status" value="1"/>
</dbReference>
<dbReference type="PANTHER" id="PTHR20837">
    <property type="entry name" value="CENTROSOMAL PROTEIN-RELATED"/>
    <property type="match status" value="1"/>
</dbReference>
<dbReference type="STRING" id="246404.A0A507CIK4"/>
<feature type="non-terminal residue" evidence="2">
    <location>
        <position position="1"/>
    </location>
</feature>
<dbReference type="InterPro" id="IPR035892">
    <property type="entry name" value="C2_domain_sf"/>
</dbReference>
<dbReference type="InterPro" id="IPR000008">
    <property type="entry name" value="C2_dom"/>
</dbReference>
<comment type="caution">
    <text evidence="2">The sequence shown here is derived from an EMBL/GenBank/DDBJ whole genome shotgun (WGS) entry which is preliminary data.</text>
</comment>
<dbReference type="EMBL" id="QEAP01001916">
    <property type="protein sequence ID" value="TPX39502.1"/>
    <property type="molecule type" value="Genomic_DNA"/>
</dbReference>
<dbReference type="InterPro" id="IPR052434">
    <property type="entry name" value="Tectonic-like_complex_comp"/>
</dbReference>